<evidence type="ECO:0000313" key="3">
    <source>
        <dbReference type="Proteomes" id="UP000075901"/>
    </source>
</evidence>
<dbReference type="VEuPathDB" id="VectorBase:AMAM012580"/>
<dbReference type="AlphaFoldDB" id="A0A182SSL0"/>
<reference evidence="2" key="2">
    <citation type="submission" date="2020-05" db="UniProtKB">
        <authorList>
            <consortium name="EnsemblMetazoa"/>
        </authorList>
    </citation>
    <scope>IDENTIFICATION</scope>
    <source>
        <strain evidence="2">maculatus3</strain>
    </source>
</reference>
<evidence type="ECO:0000313" key="2">
    <source>
        <dbReference type="EnsemblMetazoa" id="AMAM012580-PA"/>
    </source>
</evidence>
<reference evidence="3" key="1">
    <citation type="submission" date="2013-09" db="EMBL/GenBank/DDBJ databases">
        <title>The Genome Sequence of Anopheles maculatus species B.</title>
        <authorList>
            <consortium name="The Broad Institute Genomics Platform"/>
            <person name="Neafsey D.E."/>
            <person name="Besansky N."/>
            <person name="Howell P."/>
            <person name="Walton C."/>
            <person name="Young S.K."/>
            <person name="Zeng Q."/>
            <person name="Gargeya S."/>
            <person name="Fitzgerald M."/>
            <person name="Haas B."/>
            <person name="Abouelleil A."/>
            <person name="Allen A.W."/>
            <person name="Alvarado L."/>
            <person name="Arachchi H.M."/>
            <person name="Berlin A.M."/>
            <person name="Chapman S.B."/>
            <person name="Gainer-Dewar J."/>
            <person name="Goldberg J."/>
            <person name="Griggs A."/>
            <person name="Gujja S."/>
            <person name="Hansen M."/>
            <person name="Howarth C."/>
            <person name="Imamovic A."/>
            <person name="Ireland A."/>
            <person name="Larimer J."/>
            <person name="McCowan C."/>
            <person name="Murphy C."/>
            <person name="Pearson M."/>
            <person name="Poon T.W."/>
            <person name="Priest M."/>
            <person name="Roberts A."/>
            <person name="Saif S."/>
            <person name="Shea T."/>
            <person name="Sisk P."/>
            <person name="Sykes S."/>
            <person name="Wortman J."/>
            <person name="Nusbaum C."/>
            <person name="Birren B."/>
        </authorList>
    </citation>
    <scope>NUCLEOTIDE SEQUENCE [LARGE SCALE GENOMIC DNA]</scope>
    <source>
        <strain evidence="3">maculatus3</strain>
    </source>
</reference>
<accession>A0A182SSL0</accession>
<keyword evidence="3" id="KW-1185">Reference proteome</keyword>
<dbReference type="Proteomes" id="UP000075901">
    <property type="component" value="Unassembled WGS sequence"/>
</dbReference>
<feature type="coiled-coil region" evidence="1">
    <location>
        <begin position="3"/>
        <end position="86"/>
    </location>
</feature>
<organism evidence="2 3">
    <name type="scientific">Anopheles maculatus</name>
    <dbReference type="NCBI Taxonomy" id="74869"/>
    <lineage>
        <taxon>Eukaryota</taxon>
        <taxon>Metazoa</taxon>
        <taxon>Ecdysozoa</taxon>
        <taxon>Arthropoda</taxon>
        <taxon>Hexapoda</taxon>
        <taxon>Insecta</taxon>
        <taxon>Pterygota</taxon>
        <taxon>Neoptera</taxon>
        <taxon>Endopterygota</taxon>
        <taxon>Diptera</taxon>
        <taxon>Nematocera</taxon>
        <taxon>Culicoidea</taxon>
        <taxon>Culicidae</taxon>
        <taxon>Anophelinae</taxon>
        <taxon>Anopheles</taxon>
        <taxon>Anopheles maculatus group</taxon>
    </lineage>
</organism>
<proteinExistence type="predicted"/>
<keyword evidence="1" id="KW-0175">Coiled coil</keyword>
<protein>
    <submittedName>
        <fullName evidence="2">Uncharacterized protein</fullName>
    </submittedName>
</protein>
<name>A0A182SSL0_9DIPT</name>
<sequence>MVKEHLECKQSELLTNREEANELRTLLEAAQQQNAMLSAELAGLRSGSDNANTKGNSLFGEVADQRNKLMAIISKMKTAYNRLKQEHADCPRQLRQLRDMSQQSERLYGQCIKLIRAAEYEHVTTLKEQTGELHEQVERALRRIRYLEHEMASNSAEWVKKLVLYYNLFIGPVRKRLDLISVKHLINANTNNTAF</sequence>
<evidence type="ECO:0000256" key="1">
    <source>
        <dbReference type="SAM" id="Coils"/>
    </source>
</evidence>
<dbReference type="EnsemblMetazoa" id="AMAM012580-RA">
    <property type="protein sequence ID" value="AMAM012580-PA"/>
    <property type="gene ID" value="AMAM012580"/>
</dbReference>